<reference evidence="2" key="1">
    <citation type="submission" date="2022-04" db="EMBL/GenBank/DDBJ databases">
        <title>Carnegiea gigantea Genome sequencing and assembly v2.</title>
        <authorList>
            <person name="Copetti D."/>
            <person name="Sanderson M.J."/>
            <person name="Burquez A."/>
            <person name="Wojciechowski M.F."/>
        </authorList>
    </citation>
    <scope>NUCLEOTIDE SEQUENCE</scope>
    <source>
        <strain evidence="2">SGP5-SGP5p</strain>
        <tissue evidence="2">Aerial part</tissue>
    </source>
</reference>
<dbReference type="EMBL" id="JAKOGI010000051">
    <property type="protein sequence ID" value="KAJ8446647.1"/>
    <property type="molecule type" value="Genomic_DNA"/>
</dbReference>
<dbReference type="InterPro" id="IPR024489">
    <property type="entry name" value="Organ_specific_prot"/>
</dbReference>
<comment type="caution">
    <text evidence="2">The sequence shown here is derived from an EMBL/GenBank/DDBJ whole genome shotgun (WGS) entry which is preliminary data.</text>
</comment>
<evidence type="ECO:0000256" key="1">
    <source>
        <dbReference type="SAM" id="MobiDB-lite"/>
    </source>
</evidence>
<accession>A0A9Q1KNT8</accession>
<protein>
    <submittedName>
        <fullName evidence="2">Uncharacterized protein</fullName>
    </submittedName>
</protein>
<dbReference type="Pfam" id="PF10950">
    <property type="entry name" value="Organ_specific"/>
    <property type="match status" value="1"/>
</dbReference>
<dbReference type="OrthoDB" id="1734141at2759"/>
<evidence type="ECO:0000313" key="2">
    <source>
        <dbReference type="EMBL" id="KAJ8446647.1"/>
    </source>
</evidence>
<evidence type="ECO:0000313" key="3">
    <source>
        <dbReference type="Proteomes" id="UP001153076"/>
    </source>
</evidence>
<dbReference type="Proteomes" id="UP001153076">
    <property type="component" value="Unassembled WGS sequence"/>
</dbReference>
<name>A0A9Q1KNT8_9CARY</name>
<keyword evidence="3" id="KW-1185">Reference proteome</keyword>
<gene>
    <name evidence="2" type="ORF">Cgig2_002809</name>
</gene>
<feature type="compositionally biased region" description="Basic and acidic residues" evidence="1">
    <location>
        <begin position="214"/>
        <end position="252"/>
    </location>
</feature>
<proteinExistence type="predicted"/>
<dbReference type="AlphaFoldDB" id="A0A9Q1KNT8"/>
<sequence length="261" mass="29125">MMKGQPMPEATKDLLNLGPFEAAEGNKYGATGEQLFVADFDTSPSATVYLDDVNPNEIKSTNRDCNVHQDGSKSKDKAIHRRGGHVSKCSLTITFVDYVCVTNVCPHLDFGVTNSKQSQLSKLEFSIISAYDMEFSIRLSQLFLFSLVLLVSTSDGRKDLGKYWGQMMKDQPMPEAIKDLINLGPFENVEVNKYGPSGEKLFVGDFNTSPDTTIYHDDVNPNEVKSTKKDCNSNHDGPKSEDKSPWMDDFEPRPNVSIYND</sequence>
<dbReference type="PANTHER" id="PTHR33731">
    <property type="entry name" value="PROTEIN, PUTATIVE-RELATED"/>
    <property type="match status" value="1"/>
</dbReference>
<organism evidence="2 3">
    <name type="scientific">Carnegiea gigantea</name>
    <dbReference type="NCBI Taxonomy" id="171969"/>
    <lineage>
        <taxon>Eukaryota</taxon>
        <taxon>Viridiplantae</taxon>
        <taxon>Streptophyta</taxon>
        <taxon>Embryophyta</taxon>
        <taxon>Tracheophyta</taxon>
        <taxon>Spermatophyta</taxon>
        <taxon>Magnoliopsida</taxon>
        <taxon>eudicotyledons</taxon>
        <taxon>Gunneridae</taxon>
        <taxon>Pentapetalae</taxon>
        <taxon>Caryophyllales</taxon>
        <taxon>Cactineae</taxon>
        <taxon>Cactaceae</taxon>
        <taxon>Cactoideae</taxon>
        <taxon>Echinocereeae</taxon>
        <taxon>Carnegiea</taxon>
    </lineage>
</organism>
<dbReference type="PANTHER" id="PTHR33731:SF17">
    <property type="entry name" value="ORGAN-SPECIFIC PROTEIN P4-LIKE"/>
    <property type="match status" value="1"/>
</dbReference>
<feature type="region of interest" description="Disordered" evidence="1">
    <location>
        <begin position="213"/>
        <end position="261"/>
    </location>
</feature>